<keyword evidence="2" id="KW-1185">Reference proteome</keyword>
<evidence type="ECO:0000256" key="1">
    <source>
        <dbReference type="SAM" id="MobiDB-lite"/>
    </source>
</evidence>
<dbReference type="RefSeq" id="XP_008477820.1">
    <property type="nucleotide sequence ID" value="XM_008479598.2"/>
</dbReference>
<reference evidence="3" key="1">
    <citation type="submission" date="2025-08" db="UniProtKB">
        <authorList>
            <consortium name="RefSeq"/>
        </authorList>
    </citation>
    <scope>IDENTIFICATION</scope>
</reference>
<feature type="region of interest" description="Disordered" evidence="1">
    <location>
        <begin position="1"/>
        <end position="31"/>
    </location>
</feature>
<sequence>MPPNDPAIVQHQISHPPPSAAPGYPGVVQPTHTHAYSHHLGAAPGSHLMAGSMGASHHVHPSVSAGGYNPMSGMTFTREPHKPLPVSHVGAHPVSVGHEPPSPRPSQNQNSVPNMNHQSGGSSGKTNLTFDFHIKESIPVCRLSAS</sequence>
<dbReference type="KEGG" id="dci:103514701"/>
<gene>
    <name evidence="3" type="primary">LOC103514701</name>
</gene>
<protein>
    <submittedName>
        <fullName evidence="3">Uncharacterized protein LOC103514701</fullName>
    </submittedName>
</protein>
<name>A0A1S3DAI4_DIACI</name>
<dbReference type="GeneID" id="103514701"/>
<organism evidence="2 3">
    <name type="scientific">Diaphorina citri</name>
    <name type="common">Asian citrus psyllid</name>
    <dbReference type="NCBI Taxonomy" id="121845"/>
    <lineage>
        <taxon>Eukaryota</taxon>
        <taxon>Metazoa</taxon>
        <taxon>Ecdysozoa</taxon>
        <taxon>Arthropoda</taxon>
        <taxon>Hexapoda</taxon>
        <taxon>Insecta</taxon>
        <taxon>Pterygota</taxon>
        <taxon>Neoptera</taxon>
        <taxon>Paraneoptera</taxon>
        <taxon>Hemiptera</taxon>
        <taxon>Sternorrhyncha</taxon>
        <taxon>Psylloidea</taxon>
        <taxon>Psyllidae</taxon>
        <taxon>Diaphorininae</taxon>
        <taxon>Diaphorina</taxon>
    </lineage>
</organism>
<evidence type="ECO:0000313" key="2">
    <source>
        <dbReference type="Proteomes" id="UP000079169"/>
    </source>
</evidence>
<feature type="compositionally biased region" description="Polar residues" evidence="1">
    <location>
        <begin position="115"/>
        <end position="128"/>
    </location>
</feature>
<accession>A0A1S3DAI4</accession>
<dbReference type="Proteomes" id="UP000079169">
    <property type="component" value="Unplaced"/>
</dbReference>
<dbReference type="PaxDb" id="121845-A0A1S3DAI4"/>
<feature type="region of interest" description="Disordered" evidence="1">
    <location>
        <begin position="64"/>
        <end position="128"/>
    </location>
</feature>
<proteinExistence type="predicted"/>
<feature type="compositionally biased region" description="Low complexity" evidence="1">
    <location>
        <begin position="105"/>
        <end position="114"/>
    </location>
</feature>
<evidence type="ECO:0000313" key="3">
    <source>
        <dbReference type="RefSeq" id="XP_008477820.1"/>
    </source>
</evidence>
<dbReference type="AlphaFoldDB" id="A0A1S3DAI4"/>